<dbReference type="EMBL" id="WSFO01000002">
    <property type="protein sequence ID" value="KAE9631699.1"/>
    <property type="molecule type" value="Genomic_DNA"/>
</dbReference>
<evidence type="ECO:0000313" key="2">
    <source>
        <dbReference type="Proteomes" id="UP000441586"/>
    </source>
</evidence>
<dbReference type="RefSeq" id="WP_158977648.1">
    <property type="nucleotide sequence ID" value="NZ_WSFO01000002.1"/>
</dbReference>
<name>A0A6A4RNH7_9RHOB</name>
<comment type="caution">
    <text evidence="1">The sequence shown here is derived from an EMBL/GenBank/DDBJ whole genome shotgun (WGS) entry which is preliminary data.</text>
</comment>
<reference evidence="1 2" key="1">
    <citation type="submission" date="2019-12" db="EMBL/GenBank/DDBJ databases">
        <authorList>
            <person name="Zhang Y.-J."/>
        </authorList>
    </citation>
    <scope>NUCLEOTIDE SEQUENCE [LARGE SCALE GENOMIC DNA]</scope>
    <source>
        <strain evidence="1 2">H18S-6</strain>
    </source>
</reference>
<protein>
    <submittedName>
        <fullName evidence="1">Uncharacterized protein</fullName>
    </submittedName>
</protein>
<evidence type="ECO:0000313" key="1">
    <source>
        <dbReference type="EMBL" id="KAE9631699.1"/>
    </source>
</evidence>
<organism evidence="1 2">
    <name type="scientific">Parasedimentitalea maritima</name>
    <dbReference type="NCBI Taxonomy" id="2578117"/>
    <lineage>
        <taxon>Bacteria</taxon>
        <taxon>Pseudomonadati</taxon>
        <taxon>Pseudomonadota</taxon>
        <taxon>Alphaproteobacteria</taxon>
        <taxon>Rhodobacterales</taxon>
        <taxon>Paracoccaceae</taxon>
        <taxon>Parasedimentitalea</taxon>
    </lineage>
</organism>
<sequence length="50" mass="5167">MHLEKHFGETVGVIGLEGQKKGRALSSAEVQQGGEGEAIAIAFESDLGAL</sequence>
<proteinExistence type="predicted"/>
<dbReference type="AlphaFoldDB" id="A0A6A4RNH7"/>
<dbReference type="Proteomes" id="UP000441586">
    <property type="component" value="Unassembled WGS sequence"/>
</dbReference>
<gene>
    <name evidence="1" type="ORF">GP644_05155</name>
</gene>
<accession>A0A6A4RNH7</accession>